<evidence type="ECO:0000313" key="2">
    <source>
        <dbReference type="EMBL" id="PIK56835.1"/>
    </source>
</evidence>
<organism evidence="2 3">
    <name type="scientific">Stichopus japonicus</name>
    <name type="common">Sea cucumber</name>
    <dbReference type="NCBI Taxonomy" id="307972"/>
    <lineage>
        <taxon>Eukaryota</taxon>
        <taxon>Metazoa</taxon>
        <taxon>Echinodermata</taxon>
        <taxon>Eleutherozoa</taxon>
        <taxon>Echinozoa</taxon>
        <taxon>Holothuroidea</taxon>
        <taxon>Aspidochirotacea</taxon>
        <taxon>Aspidochirotida</taxon>
        <taxon>Stichopodidae</taxon>
        <taxon>Apostichopus</taxon>
    </lineage>
</organism>
<evidence type="ECO:0000256" key="1">
    <source>
        <dbReference type="ARBA" id="ARBA00034730"/>
    </source>
</evidence>
<dbReference type="Pfam" id="PF04177">
    <property type="entry name" value="TAP42"/>
    <property type="match status" value="1"/>
</dbReference>
<accession>A0A2G8L9F6</accession>
<dbReference type="GO" id="GO:0005829">
    <property type="term" value="C:cytosol"/>
    <property type="evidence" value="ECO:0007669"/>
    <property type="project" value="TreeGrafter"/>
</dbReference>
<dbReference type="PANTHER" id="PTHR10933:SF9">
    <property type="entry name" value="IMMUNOGLOBULIN-BINDING PROTEIN 1"/>
    <property type="match status" value="1"/>
</dbReference>
<dbReference type="InterPro" id="IPR007304">
    <property type="entry name" value="TAP46-like"/>
</dbReference>
<proteinExistence type="inferred from homology"/>
<dbReference type="EMBL" id="MRZV01000162">
    <property type="protein sequence ID" value="PIK56835.1"/>
    <property type="molecule type" value="Genomic_DNA"/>
</dbReference>
<dbReference type="FunFam" id="1.25.40.540:FF:000003">
    <property type="entry name" value="Immunoglobulin (CD79A)-binding protein 1"/>
    <property type="match status" value="1"/>
</dbReference>
<dbReference type="Proteomes" id="UP000230750">
    <property type="component" value="Unassembled WGS sequence"/>
</dbReference>
<name>A0A2G8L9F6_STIJA</name>
<dbReference type="PANTHER" id="PTHR10933">
    <property type="entry name" value="IMMUNOGLOBULIN-BINDING PROTEIN 1"/>
    <property type="match status" value="1"/>
</dbReference>
<dbReference type="GO" id="GO:0009966">
    <property type="term" value="P:regulation of signal transduction"/>
    <property type="evidence" value="ECO:0007669"/>
    <property type="project" value="InterPro"/>
</dbReference>
<protein>
    <submittedName>
        <fullName evidence="2">Putative immunoglobulin-binding protein 1 isoform X1</fullName>
    </submittedName>
</protein>
<dbReference type="InterPro" id="IPR038511">
    <property type="entry name" value="TAP42/TAP46-like_sf"/>
</dbReference>
<dbReference type="STRING" id="307972.A0A2G8L9F6"/>
<gene>
    <name evidence="2" type="ORF">BSL78_06237</name>
</gene>
<keyword evidence="3" id="KW-1185">Reference proteome</keyword>
<sequence>MEPQKLSSVFNEAWEINEKLDSSESSTGSGEYQTQLSKCIQLLERATLMVNDLSLFSQNETAEEISTSDIRYLLLPALLGDLTMRITTDERLDTLNRAKVYWKDFIARCKCYELTEEEIPEEPSQERPLVTGPPNLRAMEANREAKIKRYKEKKDIEKKMQVIGTLKYIITKDEETQREYYLLLLKSWINKGLEELPGLYQEAEMLEFMAKRRERGEENEPTAAVEPARKPLKPFVLLRDKLQAHVFGAGYPSLPTMTLEEYFQKEIDEGKIQLDSRQSVKCRPHFLPTCLLVLVLCSQHFCKSSTRLGILASRGSRGERGSKVKKELEVETDDRAALQKAREWDDWKDGEDYSYLYPLSYS</sequence>
<dbReference type="AlphaFoldDB" id="A0A2G8L9F6"/>
<reference evidence="2 3" key="1">
    <citation type="journal article" date="2017" name="PLoS Biol.">
        <title>The sea cucumber genome provides insights into morphological evolution and visceral regeneration.</title>
        <authorList>
            <person name="Zhang X."/>
            <person name="Sun L."/>
            <person name="Yuan J."/>
            <person name="Sun Y."/>
            <person name="Gao Y."/>
            <person name="Zhang L."/>
            <person name="Li S."/>
            <person name="Dai H."/>
            <person name="Hamel J.F."/>
            <person name="Liu C."/>
            <person name="Yu Y."/>
            <person name="Liu S."/>
            <person name="Lin W."/>
            <person name="Guo K."/>
            <person name="Jin S."/>
            <person name="Xu P."/>
            <person name="Storey K.B."/>
            <person name="Huan P."/>
            <person name="Zhang T."/>
            <person name="Zhou Y."/>
            <person name="Zhang J."/>
            <person name="Lin C."/>
            <person name="Li X."/>
            <person name="Xing L."/>
            <person name="Huo D."/>
            <person name="Sun M."/>
            <person name="Wang L."/>
            <person name="Mercier A."/>
            <person name="Li F."/>
            <person name="Yang H."/>
            <person name="Xiang J."/>
        </authorList>
    </citation>
    <scope>NUCLEOTIDE SEQUENCE [LARGE SCALE GENOMIC DNA]</scope>
    <source>
        <strain evidence="2">Shaxun</strain>
        <tissue evidence="2">Muscle</tissue>
    </source>
</reference>
<comment type="similarity">
    <text evidence="1">Belongs to the IGBP1/TAP42 family.</text>
</comment>
<dbReference type="GO" id="GO:0051721">
    <property type="term" value="F:protein phosphatase 2A binding"/>
    <property type="evidence" value="ECO:0007669"/>
    <property type="project" value="TreeGrafter"/>
</dbReference>
<dbReference type="Gene3D" id="1.25.40.540">
    <property type="entry name" value="TAP42-like family"/>
    <property type="match status" value="1"/>
</dbReference>
<comment type="caution">
    <text evidence="2">The sequence shown here is derived from an EMBL/GenBank/DDBJ whole genome shotgun (WGS) entry which is preliminary data.</text>
</comment>
<dbReference type="GO" id="GO:0035303">
    <property type="term" value="P:regulation of dephosphorylation"/>
    <property type="evidence" value="ECO:0007669"/>
    <property type="project" value="TreeGrafter"/>
</dbReference>
<evidence type="ECO:0000313" key="3">
    <source>
        <dbReference type="Proteomes" id="UP000230750"/>
    </source>
</evidence>
<dbReference type="OrthoDB" id="10261753at2759"/>